<accession>A0AAD0KCP4</accession>
<feature type="compositionally biased region" description="Pro residues" evidence="1">
    <location>
        <begin position="189"/>
        <end position="198"/>
    </location>
</feature>
<evidence type="ECO:0000313" key="3">
    <source>
        <dbReference type="Proteomes" id="UP000247118"/>
    </source>
</evidence>
<name>A0AAD0KCP4_9ACTN</name>
<feature type="compositionally biased region" description="Basic residues" evidence="1">
    <location>
        <begin position="444"/>
        <end position="463"/>
    </location>
</feature>
<organism evidence="2 3">
    <name type="scientific">Gordonia terrae</name>
    <dbReference type="NCBI Taxonomy" id="2055"/>
    <lineage>
        <taxon>Bacteria</taxon>
        <taxon>Bacillati</taxon>
        <taxon>Actinomycetota</taxon>
        <taxon>Actinomycetes</taxon>
        <taxon>Mycobacteriales</taxon>
        <taxon>Gordoniaceae</taxon>
        <taxon>Gordonia</taxon>
    </lineage>
</organism>
<evidence type="ECO:0000313" key="2">
    <source>
        <dbReference type="EMBL" id="AWO85099.1"/>
    </source>
</evidence>
<feature type="region of interest" description="Disordered" evidence="1">
    <location>
        <begin position="182"/>
        <end position="203"/>
    </location>
</feature>
<reference evidence="2 3" key="1">
    <citation type="submission" date="2018-05" db="EMBL/GenBank/DDBJ databases">
        <title>Complete genome sequence of Gordonia terrae NRRL B-16283.</title>
        <authorList>
            <person name="Garlena R.A."/>
            <person name="Russell D.A."/>
            <person name="Hatfull G.F."/>
        </authorList>
    </citation>
    <scope>NUCLEOTIDE SEQUENCE [LARGE SCALE GENOMIC DNA]</scope>
    <source>
        <strain evidence="2 3">NRRL B-16283</strain>
    </source>
</reference>
<dbReference type="AlphaFoldDB" id="A0AAD0KCP4"/>
<dbReference type="Proteomes" id="UP000247118">
    <property type="component" value="Chromosome"/>
</dbReference>
<dbReference type="EMBL" id="CP029604">
    <property type="protein sequence ID" value="AWO85099.1"/>
    <property type="molecule type" value="Genomic_DNA"/>
</dbReference>
<evidence type="ECO:0000256" key="1">
    <source>
        <dbReference type="SAM" id="MobiDB-lite"/>
    </source>
</evidence>
<sequence length="463" mass="50728">MLMRLPPTTGIPPRLSPWLRARQFAVPPSMIDAATAARRAADWIGACAAAGFDADIDLDAVRRRCGADLAEHLQDDLLHLAPDLLRWHLPRMGPAGHLRPGLTIALARYGHGPGNRFGTAGSVYLVARTAPRWADAGQRVSLTLWDGSTPVPHPHPRPDRRYRLDLHRHLWDVRRTAELRMRCGASSSPSPPTPSPPRDPPDGCAVDRWAAEAALVLRADGRRSGCVRIRLGAGRELFLHTDIDDLDATRWVVDPPAGGITALPVLPDAATRTLPDLELIRHGAITPGRLHPLVAAALTPGCASAPRDREELDGNGFQKVRCRGELHRIGIADGVLSALDHDRDEIRREEMLASLTGTPLPCLQAIDRAHRRPDCLAGVRERLDFGDIDGALAIVERLLGPEATLRNGPLRDAVERTRAQQEIYDAYRAGATDPVPQPVPGGPRCRHHRGRRRRARPRHATQL</sequence>
<proteinExistence type="predicted"/>
<protein>
    <submittedName>
        <fullName evidence="2">Uncharacterized protein</fullName>
    </submittedName>
</protein>
<gene>
    <name evidence="2" type="ORF">DLJ61_17690</name>
</gene>
<feature type="region of interest" description="Disordered" evidence="1">
    <location>
        <begin position="427"/>
        <end position="463"/>
    </location>
</feature>